<dbReference type="InterPro" id="IPR046342">
    <property type="entry name" value="CBS_dom_sf"/>
</dbReference>
<keyword evidence="10" id="KW-0997">Cell inner membrane</keyword>
<dbReference type="EMBL" id="AVPF01000005">
    <property type="protein sequence ID" value="KGX90778.1"/>
    <property type="molecule type" value="Genomic_DNA"/>
</dbReference>
<dbReference type="GO" id="GO:0005886">
    <property type="term" value="C:plasma membrane"/>
    <property type="evidence" value="ECO:0007669"/>
    <property type="project" value="UniProtKB-SubCell"/>
</dbReference>
<evidence type="ECO:0000256" key="9">
    <source>
        <dbReference type="PROSITE-ProRule" id="PRU00703"/>
    </source>
</evidence>
<dbReference type="Pfam" id="PF00571">
    <property type="entry name" value="CBS"/>
    <property type="match status" value="2"/>
</dbReference>
<dbReference type="FunFam" id="3.40.50.300:FF:000425">
    <property type="entry name" value="Probable ABC transporter, ATP-binding subunit"/>
    <property type="match status" value="1"/>
</dbReference>
<dbReference type="PANTHER" id="PTHR43117">
    <property type="entry name" value="OSMOPROTECTANT IMPORT ATP-BINDING PROTEIN OSMV"/>
    <property type="match status" value="1"/>
</dbReference>
<evidence type="ECO:0000256" key="1">
    <source>
        <dbReference type="ARBA" id="ARBA00005417"/>
    </source>
</evidence>
<comment type="caution">
    <text evidence="13">The sequence shown here is derived from an EMBL/GenBank/DDBJ whole genome shotgun (WGS) entry which is preliminary data.</text>
</comment>
<keyword evidence="10" id="KW-1003">Cell membrane</keyword>
<dbReference type="PANTHER" id="PTHR43117:SF4">
    <property type="entry name" value="OSMOPROTECTANT IMPORT ATP-BINDING PROTEIN OSMV"/>
    <property type="match status" value="1"/>
</dbReference>
<dbReference type="InterPro" id="IPR003439">
    <property type="entry name" value="ABC_transporter-like_ATP-bd"/>
</dbReference>
<dbReference type="SMART" id="SM00116">
    <property type="entry name" value="CBS"/>
    <property type="match status" value="2"/>
</dbReference>
<evidence type="ECO:0000313" key="14">
    <source>
        <dbReference type="Proteomes" id="UP000030403"/>
    </source>
</evidence>
<keyword evidence="3" id="KW-0677">Repeat</keyword>
<dbReference type="PROSITE" id="PS50893">
    <property type="entry name" value="ABC_TRANSPORTER_2"/>
    <property type="match status" value="1"/>
</dbReference>
<protein>
    <recommendedName>
        <fullName evidence="10">Quaternary amine transport ATP-binding protein</fullName>
        <ecNumber evidence="10">7.6.2.9</ecNumber>
    </recommendedName>
</protein>
<comment type="subunit">
    <text evidence="8">The complex is composed of two ATP-binding proteins (OpuCA), two transmembrane proteins (OpuCB and OpuCD) and a solute-binding protein (OpuCC).</text>
</comment>
<evidence type="ECO:0000313" key="13">
    <source>
        <dbReference type="EMBL" id="KGX90778.1"/>
    </source>
</evidence>
<dbReference type="GO" id="GO:0005524">
    <property type="term" value="F:ATP binding"/>
    <property type="evidence" value="ECO:0007669"/>
    <property type="project" value="UniProtKB-UniRule"/>
</dbReference>
<dbReference type="PROSITE" id="PS00211">
    <property type="entry name" value="ABC_TRANSPORTER_1"/>
    <property type="match status" value="1"/>
</dbReference>
<dbReference type="Gene3D" id="3.10.580.10">
    <property type="entry name" value="CBS-domain"/>
    <property type="match status" value="2"/>
</dbReference>
<evidence type="ECO:0000256" key="8">
    <source>
        <dbReference type="ARBA" id="ARBA00063934"/>
    </source>
</evidence>
<dbReference type="SMART" id="SM00382">
    <property type="entry name" value="AAA"/>
    <property type="match status" value="1"/>
</dbReference>
<evidence type="ECO:0000256" key="10">
    <source>
        <dbReference type="RuleBase" id="RU369116"/>
    </source>
</evidence>
<dbReference type="InterPro" id="IPR017871">
    <property type="entry name" value="ABC_transporter-like_CS"/>
</dbReference>
<feature type="domain" description="CBS" evidence="12">
    <location>
        <begin position="256"/>
        <end position="311"/>
    </location>
</feature>
<dbReference type="RefSeq" id="WP_027445482.1">
    <property type="nucleotide sequence ID" value="NZ_AULJ01000012.1"/>
</dbReference>
<dbReference type="SUPFAM" id="SSF52540">
    <property type="entry name" value="P-loop containing nucleoside triphosphate hydrolases"/>
    <property type="match status" value="1"/>
</dbReference>
<dbReference type="GO" id="GO:0016887">
    <property type="term" value="F:ATP hydrolysis activity"/>
    <property type="evidence" value="ECO:0007669"/>
    <property type="project" value="UniProtKB-UniRule"/>
</dbReference>
<keyword evidence="14" id="KW-1185">Reference proteome</keyword>
<dbReference type="InterPro" id="IPR005892">
    <property type="entry name" value="Gly-betaine_transp_ATP-bd"/>
</dbReference>
<evidence type="ECO:0000259" key="11">
    <source>
        <dbReference type="PROSITE" id="PS50893"/>
    </source>
</evidence>
<sequence>MIRLEKVKKVYDDGFQALKDINLEFKEGEINVLIGPSGCGKTTTMKLLNRLNEPTDGTVYINEKDISQMDPVELRRQTGYVIQHIGLFPHMSIAENVGAVPTLLKWDKDKIDKRVDELLNLVNLDPETYKTRFPSELSGGQQQRIGVIRALAAEPPVILMDEPFSALDPISREQLQDELLRLQKEINKTFVFVTHDIDEALKIADQIILMQGGEVVQKGKPSEVLSNPENDFVVDFIGKHRLEENRNSIPNVDEVMMEKPLTISSSESLTNAYESMKQHGVNSLVVVDRGELKGQVSIFDVIDVGVYENKLVKEVLKPFEQVVEIGTSLKVVLDLMEKNNAANIPVMNNNQFAGMVTRGSVVELLASVYANSQREGA</sequence>
<feature type="domain" description="CBS" evidence="12">
    <location>
        <begin position="316"/>
        <end position="373"/>
    </location>
</feature>
<organism evidence="13 14">
    <name type="scientific">Pontibacillus marinus BH030004 = DSM 16465</name>
    <dbReference type="NCBI Taxonomy" id="1385511"/>
    <lineage>
        <taxon>Bacteria</taxon>
        <taxon>Bacillati</taxon>
        <taxon>Bacillota</taxon>
        <taxon>Bacilli</taxon>
        <taxon>Bacillales</taxon>
        <taxon>Bacillaceae</taxon>
        <taxon>Pontibacillus</taxon>
    </lineage>
</organism>
<dbReference type="GO" id="GO:0031460">
    <property type="term" value="P:glycine betaine transport"/>
    <property type="evidence" value="ECO:0007669"/>
    <property type="project" value="InterPro"/>
</dbReference>
<accession>A0A0A5GHS3</accession>
<keyword evidence="4 10" id="KW-0547">Nucleotide-binding</keyword>
<keyword evidence="10" id="KW-0472">Membrane</keyword>
<dbReference type="Pfam" id="PF00005">
    <property type="entry name" value="ABC_tran"/>
    <property type="match status" value="1"/>
</dbReference>
<evidence type="ECO:0000256" key="2">
    <source>
        <dbReference type="ARBA" id="ARBA00022448"/>
    </source>
</evidence>
<comment type="subcellular location">
    <subcellularLocation>
        <location evidence="10">Cell inner membrane</location>
        <topology evidence="10">Peripheral membrane protein</topology>
    </subcellularLocation>
</comment>
<proteinExistence type="inferred from homology"/>
<name>A0A0A5GHS3_9BACI</name>
<keyword evidence="2 10" id="KW-0813">Transport</keyword>
<dbReference type="InterPro" id="IPR003593">
    <property type="entry name" value="AAA+_ATPase"/>
</dbReference>
<dbReference type="PROSITE" id="PS51371">
    <property type="entry name" value="CBS"/>
    <property type="match status" value="2"/>
</dbReference>
<reference evidence="13 14" key="1">
    <citation type="submission" date="2013-08" db="EMBL/GenBank/DDBJ databases">
        <authorList>
            <person name="Huang J."/>
            <person name="Wang G."/>
        </authorList>
    </citation>
    <scope>NUCLEOTIDE SEQUENCE [LARGE SCALE GENOMIC DNA]</scope>
    <source>
        <strain evidence="13 14">BH030004</strain>
    </source>
</reference>
<dbReference type="Proteomes" id="UP000030403">
    <property type="component" value="Unassembled WGS sequence"/>
</dbReference>
<dbReference type="EC" id="7.6.2.9" evidence="10"/>
<comment type="subunit">
    <text evidence="10">The complex is probably composed of two ATP-binding proteins, two transmembrane proteins and a solute-binding protein.</text>
</comment>
<dbReference type="GO" id="GO:0006865">
    <property type="term" value="P:amino acid transport"/>
    <property type="evidence" value="ECO:0007669"/>
    <property type="project" value="UniProtKB-UniRule"/>
</dbReference>
<dbReference type="NCBIfam" id="TIGR01186">
    <property type="entry name" value="proV"/>
    <property type="match status" value="1"/>
</dbReference>
<evidence type="ECO:0000256" key="7">
    <source>
        <dbReference type="ARBA" id="ARBA00052482"/>
    </source>
</evidence>
<gene>
    <name evidence="13" type="ORF">N783_18330</name>
</gene>
<dbReference type="OrthoDB" id="9802264at2"/>
<feature type="domain" description="ABC transporter" evidence="11">
    <location>
        <begin position="2"/>
        <end position="237"/>
    </location>
</feature>
<dbReference type="AlphaFoldDB" id="A0A0A5GHS3"/>
<dbReference type="InterPro" id="IPR027417">
    <property type="entry name" value="P-loop_NTPase"/>
</dbReference>
<dbReference type="Gene3D" id="3.40.50.300">
    <property type="entry name" value="P-loop containing nucleotide triphosphate hydrolases"/>
    <property type="match status" value="1"/>
</dbReference>
<evidence type="ECO:0000259" key="12">
    <source>
        <dbReference type="PROSITE" id="PS51371"/>
    </source>
</evidence>
<keyword evidence="6 9" id="KW-0129">CBS domain</keyword>
<evidence type="ECO:0000256" key="6">
    <source>
        <dbReference type="ARBA" id="ARBA00023122"/>
    </source>
</evidence>
<evidence type="ECO:0000256" key="4">
    <source>
        <dbReference type="ARBA" id="ARBA00022741"/>
    </source>
</evidence>
<keyword evidence="5 10" id="KW-0067">ATP-binding</keyword>
<comment type="similarity">
    <text evidence="1 10">Belongs to the ABC transporter superfamily.</text>
</comment>
<comment type="catalytic activity">
    <reaction evidence="7">
        <text>a quaternary ammonium(out) + ATP + H2O = a quaternary ammonium(in) + ADP + phosphate + H(+)</text>
        <dbReference type="Rhea" id="RHEA:11036"/>
        <dbReference type="ChEBI" id="CHEBI:15377"/>
        <dbReference type="ChEBI" id="CHEBI:15378"/>
        <dbReference type="ChEBI" id="CHEBI:30616"/>
        <dbReference type="ChEBI" id="CHEBI:35267"/>
        <dbReference type="ChEBI" id="CHEBI:43474"/>
        <dbReference type="ChEBI" id="CHEBI:456216"/>
        <dbReference type="EC" id="7.6.2.9"/>
    </reaction>
</comment>
<dbReference type="SUPFAM" id="SSF54631">
    <property type="entry name" value="CBS-domain pair"/>
    <property type="match status" value="1"/>
</dbReference>
<evidence type="ECO:0000256" key="5">
    <source>
        <dbReference type="ARBA" id="ARBA00022840"/>
    </source>
</evidence>
<dbReference type="InterPro" id="IPR000644">
    <property type="entry name" value="CBS_dom"/>
</dbReference>
<dbReference type="GO" id="GO:0015418">
    <property type="term" value="F:ABC-type quaternary ammonium compound transporting activity"/>
    <property type="evidence" value="ECO:0007669"/>
    <property type="project" value="UniProtKB-EC"/>
</dbReference>
<dbReference type="STRING" id="1385511.GCA_000425225_01111"/>
<evidence type="ECO:0000256" key="3">
    <source>
        <dbReference type="ARBA" id="ARBA00022737"/>
    </source>
</evidence>
<dbReference type="eggNOG" id="COG1125">
    <property type="taxonomic scope" value="Bacteria"/>
</dbReference>